<accession>A0A1L7XD25</accession>
<organism evidence="2 3">
    <name type="scientific">Phialocephala subalpina</name>
    <dbReference type="NCBI Taxonomy" id="576137"/>
    <lineage>
        <taxon>Eukaryota</taxon>
        <taxon>Fungi</taxon>
        <taxon>Dikarya</taxon>
        <taxon>Ascomycota</taxon>
        <taxon>Pezizomycotina</taxon>
        <taxon>Leotiomycetes</taxon>
        <taxon>Helotiales</taxon>
        <taxon>Mollisiaceae</taxon>
        <taxon>Phialocephala</taxon>
        <taxon>Phialocephala fortinii species complex</taxon>
    </lineage>
</organism>
<feature type="region of interest" description="Disordered" evidence="1">
    <location>
        <begin position="568"/>
        <end position="672"/>
    </location>
</feature>
<sequence length="672" mass="74266">MAPKKQPTLKLRGVDNKVTKKTPKKGTAKIKEDYETQIKVKSEKAPKNALLPYLALGLAPDSVPVPFGLSRAIIQELETSFHLTPLINLDGIGILGANVSTGYNAAREALAGQGNEPEPLPNKYFHDIYESQAYGEAVDLAEMRNERRRLMSPNTLFDSQVAIILDIVNQQHAPLREVRSRPVIWIWQNNASKQGRARTRKDDHWEGIAIAKRPAGERTRRVRSWALGTEVENDIKNGVWIVESDIGSEGLERFLEARSGPFVREVLPPPSLEVPDGMRSIEHSNGEHVGLVFESDIRRIEDLHANAPTAATDPAWVARDGPSDTEPKAKHNPMQQAIPGSTKPEVARDAYRGVPTPFVIFRTAEITDKLRSSPKNIDDEVKYIDSYTYDNGDFILQRGGTYPRNGTVTNIEGGEGSIHNRVLQNVFSPWGLQDTLPVAAGISLTVASSPEAIQNEARKWGIEEVSNNKARAIKDIKDFQGARTCYLPMFRVLKNIETITVRTWADRREKIIFQEGKIILGDLNVNKGQRQVTDFEGYVAVVPAKRLELIVQGPALIVVADVAAKGVKKGAKRSRPADDDDDEDDNDNDNDSDNDNDDKPAKKAKTSCKKVAPSSSGDDPLAQEIKKIEEKSGTNILVTPSIDSEDELASLPTPPKESTKKTPKKTTTKTKK</sequence>
<keyword evidence="3" id="KW-1185">Reference proteome</keyword>
<protein>
    <submittedName>
        <fullName evidence="2">Uncharacterized protein</fullName>
    </submittedName>
</protein>
<dbReference type="OrthoDB" id="3562113at2759"/>
<evidence type="ECO:0000313" key="3">
    <source>
        <dbReference type="Proteomes" id="UP000184330"/>
    </source>
</evidence>
<feature type="compositionally biased region" description="Basic residues" evidence="1">
    <location>
        <begin position="661"/>
        <end position="672"/>
    </location>
</feature>
<name>A0A1L7XD25_9HELO</name>
<proteinExistence type="predicted"/>
<feature type="region of interest" description="Disordered" evidence="1">
    <location>
        <begin position="1"/>
        <end position="27"/>
    </location>
</feature>
<gene>
    <name evidence="2" type="ORF">PAC_12764</name>
</gene>
<feature type="compositionally biased region" description="Polar residues" evidence="1">
    <location>
        <begin position="633"/>
        <end position="642"/>
    </location>
</feature>
<dbReference type="AlphaFoldDB" id="A0A1L7XD25"/>
<evidence type="ECO:0000313" key="2">
    <source>
        <dbReference type="EMBL" id="CZR62867.1"/>
    </source>
</evidence>
<reference evidence="2 3" key="1">
    <citation type="submission" date="2016-03" db="EMBL/GenBank/DDBJ databases">
        <authorList>
            <person name="Ploux O."/>
        </authorList>
    </citation>
    <scope>NUCLEOTIDE SEQUENCE [LARGE SCALE GENOMIC DNA]</scope>
    <source>
        <strain evidence="2 3">UAMH 11012</strain>
    </source>
</reference>
<evidence type="ECO:0000256" key="1">
    <source>
        <dbReference type="SAM" id="MobiDB-lite"/>
    </source>
</evidence>
<dbReference type="EMBL" id="FJOG01000022">
    <property type="protein sequence ID" value="CZR62867.1"/>
    <property type="molecule type" value="Genomic_DNA"/>
</dbReference>
<feature type="region of interest" description="Disordered" evidence="1">
    <location>
        <begin position="314"/>
        <end position="345"/>
    </location>
</feature>
<dbReference type="Proteomes" id="UP000184330">
    <property type="component" value="Unassembled WGS sequence"/>
</dbReference>
<feature type="compositionally biased region" description="Acidic residues" evidence="1">
    <location>
        <begin position="578"/>
        <end position="596"/>
    </location>
</feature>